<keyword evidence="1" id="KW-0472">Membrane</keyword>
<evidence type="ECO:0000313" key="3">
    <source>
        <dbReference type="Proteomes" id="UP000190135"/>
    </source>
</evidence>
<dbReference type="STRING" id="1365950.SAMN05428963_11386"/>
<reference evidence="2 3" key="1">
    <citation type="submission" date="2017-02" db="EMBL/GenBank/DDBJ databases">
        <authorList>
            <person name="Peterson S.W."/>
        </authorList>
    </citation>
    <scope>NUCLEOTIDE SEQUENCE [LARGE SCALE GENOMIC DNA]</scope>
    <source>
        <strain evidence="2 3">USBA 369</strain>
    </source>
</reference>
<dbReference type="RefSeq" id="WP_078709582.1">
    <property type="nucleotide sequence ID" value="NZ_FUXL01000013.1"/>
</dbReference>
<dbReference type="OrthoDB" id="8117504at2"/>
<dbReference type="AlphaFoldDB" id="A0A1T4SSS3"/>
<keyword evidence="1" id="KW-0812">Transmembrane</keyword>
<dbReference type="EMBL" id="FUXL01000013">
    <property type="protein sequence ID" value="SKA30928.1"/>
    <property type="molecule type" value="Genomic_DNA"/>
</dbReference>
<evidence type="ECO:0000313" key="2">
    <source>
        <dbReference type="EMBL" id="SKA30928.1"/>
    </source>
</evidence>
<dbReference type="Proteomes" id="UP000190135">
    <property type="component" value="Unassembled WGS sequence"/>
</dbReference>
<gene>
    <name evidence="2" type="ORF">SAMN05428963_11386</name>
</gene>
<sequence>MTANELMAAVVFMITVFGAIGGFWWRIDGRIRQAEANATKQADSAIAAAVLARSELAEHRLHVAETYVSKAGHREATEQIMSAISSLGSDIRDIRARLDRWIDPKH</sequence>
<keyword evidence="1" id="KW-1133">Transmembrane helix</keyword>
<name>A0A1T4SSS3_9HYPH</name>
<protein>
    <submittedName>
        <fullName evidence="2">Uncharacterized protein</fullName>
    </submittedName>
</protein>
<feature type="transmembrane region" description="Helical" evidence="1">
    <location>
        <begin position="6"/>
        <end position="25"/>
    </location>
</feature>
<organism evidence="2 3">
    <name type="scientific">Consotaella salsifontis</name>
    <dbReference type="NCBI Taxonomy" id="1365950"/>
    <lineage>
        <taxon>Bacteria</taxon>
        <taxon>Pseudomonadati</taxon>
        <taxon>Pseudomonadota</taxon>
        <taxon>Alphaproteobacteria</taxon>
        <taxon>Hyphomicrobiales</taxon>
        <taxon>Aurantimonadaceae</taxon>
        <taxon>Consotaella</taxon>
    </lineage>
</organism>
<accession>A0A1T4SSS3</accession>
<evidence type="ECO:0000256" key="1">
    <source>
        <dbReference type="SAM" id="Phobius"/>
    </source>
</evidence>
<keyword evidence="3" id="KW-1185">Reference proteome</keyword>
<proteinExistence type="predicted"/>